<feature type="chain" id="PRO_5012656876" evidence="2">
    <location>
        <begin position="19"/>
        <end position="595"/>
    </location>
</feature>
<comment type="similarity">
    <text evidence="1">Belongs to the glycosyl hydrolase 1 family.</text>
</comment>
<feature type="signal peptide" evidence="2">
    <location>
        <begin position="1"/>
        <end position="18"/>
    </location>
</feature>
<gene>
    <name evidence="3" type="ORF">PAC_17190</name>
</gene>
<keyword evidence="4" id="KW-1185">Reference proteome</keyword>
<dbReference type="PANTHER" id="PTHR10353">
    <property type="entry name" value="GLYCOSYL HYDROLASE"/>
    <property type="match status" value="1"/>
</dbReference>
<dbReference type="SUPFAM" id="SSF51445">
    <property type="entry name" value="(Trans)glycosidases"/>
    <property type="match status" value="1"/>
</dbReference>
<dbReference type="InterPro" id="IPR017853">
    <property type="entry name" value="GH"/>
</dbReference>
<dbReference type="Gene3D" id="3.20.20.80">
    <property type="entry name" value="Glycosidases"/>
    <property type="match status" value="1"/>
</dbReference>
<evidence type="ECO:0000256" key="2">
    <source>
        <dbReference type="SAM" id="SignalP"/>
    </source>
</evidence>
<dbReference type="GO" id="GO:0008422">
    <property type="term" value="F:beta-glucosidase activity"/>
    <property type="evidence" value="ECO:0007669"/>
    <property type="project" value="TreeGrafter"/>
</dbReference>
<evidence type="ECO:0000313" key="3">
    <source>
        <dbReference type="EMBL" id="CZR67291.1"/>
    </source>
</evidence>
<dbReference type="OrthoDB" id="65569at2759"/>
<evidence type="ECO:0000256" key="1">
    <source>
        <dbReference type="RuleBase" id="RU003690"/>
    </source>
</evidence>
<accession>A0A1L7XQG5</accession>
<reference evidence="3 4" key="1">
    <citation type="submission" date="2016-03" db="EMBL/GenBank/DDBJ databases">
        <authorList>
            <person name="Ploux O."/>
        </authorList>
    </citation>
    <scope>NUCLEOTIDE SEQUENCE [LARGE SCALE GENOMIC DNA]</scope>
    <source>
        <strain evidence="3 4">UAMH 11012</strain>
    </source>
</reference>
<dbReference type="AlphaFoldDB" id="A0A1L7XQG5"/>
<sequence>MHFNQLICLAIVLPVVTCNLVRPAAAPQAPLFSWPAYPTLSYATPVAKPKSTPTYARPFKDLAYLVKNQTTTTWASIASPTDSSAKYGNVAWSALWASFNITTPPFTTTVSPTLVPSSELVKPTPLPFPEQYQDTKKYSFPAGFLSGFTGAALQVEGAVRTEGRGPTYSELILLPREETAKGGGKPDITNLNYFLYKQDIARLAAVGVKTYAFSISWSRILPFGVPGSPVNQEAIKHYDDLINTVLEYGMIPVATLHHFDSPLTYATSTSYQGWDHPDFVEGFVNYAQIALIHYSDRIGTWITFNEPTLDASIFSNWASGKNIVMAHAEVVHWYREVLKGTGKWSMKFSFSKGTWLPLDPSNASDVAATVRAAEFGMGHLAHPLFLGLPVPASLSSTIGSRAPNFTAAELEYVKGTCDFMGVDIYGTAYFTSPQGGIDACVSNSSDPLWPSCIVSTDSRDGWDTGATSNSGGHDFYQHMRTVLKFLDTVYPAKDGIMITEIGFSEWYASSMTIEEEQSEITQSVFYQSTLNEVLKSIHEDGVNVIGFLGWSYVNNWEWGQYDDHYGVQAFNRTTLQTFYKRSIFDFVDFINAHSA</sequence>
<protein>
    <submittedName>
        <fullName evidence="3">Related to beta-glucosidase</fullName>
    </submittedName>
</protein>
<name>A0A1L7XQG5_9HELO</name>
<dbReference type="PANTHER" id="PTHR10353:SF53">
    <property type="entry name" value="BETA-1,4-GLUCOSIDASE (EUROFUNG)"/>
    <property type="match status" value="1"/>
</dbReference>
<dbReference type="EMBL" id="FJOG01000043">
    <property type="protein sequence ID" value="CZR67291.1"/>
    <property type="molecule type" value="Genomic_DNA"/>
</dbReference>
<organism evidence="3 4">
    <name type="scientific">Phialocephala subalpina</name>
    <dbReference type="NCBI Taxonomy" id="576137"/>
    <lineage>
        <taxon>Eukaryota</taxon>
        <taxon>Fungi</taxon>
        <taxon>Dikarya</taxon>
        <taxon>Ascomycota</taxon>
        <taxon>Pezizomycotina</taxon>
        <taxon>Leotiomycetes</taxon>
        <taxon>Helotiales</taxon>
        <taxon>Mollisiaceae</taxon>
        <taxon>Phialocephala</taxon>
        <taxon>Phialocephala fortinii species complex</taxon>
    </lineage>
</organism>
<dbReference type="STRING" id="576137.A0A1L7XQG5"/>
<dbReference type="Proteomes" id="UP000184330">
    <property type="component" value="Unassembled WGS sequence"/>
</dbReference>
<dbReference type="GO" id="GO:0005975">
    <property type="term" value="P:carbohydrate metabolic process"/>
    <property type="evidence" value="ECO:0007669"/>
    <property type="project" value="InterPro"/>
</dbReference>
<keyword evidence="2" id="KW-0732">Signal</keyword>
<evidence type="ECO:0000313" key="4">
    <source>
        <dbReference type="Proteomes" id="UP000184330"/>
    </source>
</evidence>
<dbReference type="InterPro" id="IPR001360">
    <property type="entry name" value="Glyco_hydro_1"/>
</dbReference>
<dbReference type="Pfam" id="PF00232">
    <property type="entry name" value="Glyco_hydro_1"/>
    <property type="match status" value="1"/>
</dbReference>
<proteinExistence type="inferred from homology"/>